<protein>
    <submittedName>
        <fullName evidence="1">Uncharacterized protein</fullName>
    </submittedName>
</protein>
<gene>
    <name evidence="1" type="ordered locus">Sulku_1683</name>
</gene>
<dbReference type="HOGENOM" id="CLU_1282666_0_0_7"/>
<organism evidence="1 2">
    <name type="scientific">Sulfuricurvum kujiense (strain ATCC BAA-921 / DSM 16994 / JCM 11577 / YK-1)</name>
    <dbReference type="NCBI Taxonomy" id="709032"/>
    <lineage>
        <taxon>Bacteria</taxon>
        <taxon>Pseudomonadati</taxon>
        <taxon>Campylobacterota</taxon>
        <taxon>Epsilonproteobacteria</taxon>
        <taxon>Campylobacterales</taxon>
        <taxon>Sulfurimonadaceae</taxon>
        <taxon>Sulfuricurvum</taxon>
    </lineage>
</organism>
<proteinExistence type="predicted"/>
<name>E4U0M7_SULKY</name>
<sequence length="215" mass="24220">MTLNPHKVNFIQKTLEVAMDDLIVARYLNAATLRDNADVVAELLRDSIESFAIRTGLRTDRFADAYAIAHKMTLATLDKPHLRGICRFERLPVEAALRWIKSRLLNNLKTVLTNSKSSYWLGHTDWEMMAADAITFGSAEIEAELARLSPEQIVDGLRVMFFGGADIGELQYLSERFEIDLDTVIGRYDMPVVIERTLAGNPQLCMDLGVVCDEQ</sequence>
<keyword evidence="2" id="KW-1185">Reference proteome</keyword>
<accession>E4U0M7</accession>
<evidence type="ECO:0000313" key="2">
    <source>
        <dbReference type="Proteomes" id="UP000008721"/>
    </source>
</evidence>
<dbReference type="EMBL" id="CP002355">
    <property type="protein sequence ID" value="ADR34344.1"/>
    <property type="molecule type" value="Genomic_DNA"/>
</dbReference>
<dbReference type="Proteomes" id="UP000008721">
    <property type="component" value="Chromosome"/>
</dbReference>
<dbReference type="STRING" id="709032.Sulku_1683"/>
<dbReference type="KEGG" id="sku:Sulku_1683"/>
<evidence type="ECO:0000313" key="1">
    <source>
        <dbReference type="EMBL" id="ADR34344.1"/>
    </source>
</evidence>
<dbReference type="AlphaFoldDB" id="E4U0M7"/>
<reference evidence="1 2" key="1">
    <citation type="journal article" date="2012" name="Stand. Genomic Sci.">
        <title>Complete genome sequence of the sulfur compounds oxidizing chemolithoautotroph Sulfuricurvum kujiense type strain (YK-1(T)).</title>
        <authorList>
            <person name="Han C."/>
            <person name="Kotsyurbenko O."/>
            <person name="Chertkov O."/>
            <person name="Held B."/>
            <person name="Lapidus A."/>
            <person name="Nolan M."/>
            <person name="Lucas S."/>
            <person name="Hammon N."/>
            <person name="Deshpande S."/>
            <person name="Cheng J.F."/>
            <person name="Tapia R."/>
            <person name="Goodwin L.A."/>
            <person name="Pitluck S."/>
            <person name="Liolios K."/>
            <person name="Pagani I."/>
            <person name="Ivanova N."/>
            <person name="Mavromatis K."/>
            <person name="Mikhailova N."/>
            <person name="Pati A."/>
            <person name="Chen A."/>
            <person name="Palaniappan K."/>
            <person name="Land M."/>
            <person name="Hauser L."/>
            <person name="Chang Y.J."/>
            <person name="Jeffries C.D."/>
            <person name="Brambilla E.M."/>
            <person name="Rohde M."/>
            <person name="Spring S."/>
            <person name="Sikorski J."/>
            <person name="Goker M."/>
            <person name="Woyke T."/>
            <person name="Bristow J."/>
            <person name="Eisen J.A."/>
            <person name="Markowitz V."/>
            <person name="Hugenholtz P."/>
            <person name="Kyrpides N.C."/>
            <person name="Klenk H.P."/>
            <person name="Detter J.C."/>
        </authorList>
    </citation>
    <scope>NUCLEOTIDE SEQUENCE [LARGE SCALE GENOMIC DNA]</scope>
    <source>
        <strain evidence="2">ATCC BAA-921 / DSM 16994 / JCM 11577 / YK-1</strain>
    </source>
</reference>